<reference evidence="1 2" key="1">
    <citation type="submission" date="2016-10" db="EMBL/GenBank/DDBJ databases">
        <title>Genome sequence of the ascomycete fungus Penicillium subrubescens.</title>
        <authorList>
            <person name="De Vries R.P."/>
            <person name="Peng M."/>
            <person name="Dilokpimol A."/>
            <person name="Hilden K."/>
            <person name="Makela M.R."/>
            <person name="Grigoriev I."/>
            <person name="Riley R."/>
            <person name="Granchi Z."/>
        </authorList>
    </citation>
    <scope>NUCLEOTIDE SEQUENCE [LARGE SCALE GENOMIC DNA]</scope>
    <source>
        <strain evidence="1 2">CBS 132785</strain>
    </source>
</reference>
<dbReference type="AlphaFoldDB" id="A0A1Q5UJY6"/>
<sequence>MTDFVKAKLPSSDIIRSMLEGKYLHARDSVRCGLVDESGFFEDALRLIKRRRLLDAGAEQGYSMKKELRNMSVLLLLDVKNVHDIKAHRL</sequence>
<accession>A0A1Q5UJY6</accession>
<protein>
    <submittedName>
        <fullName evidence="1">Uncharacterized protein</fullName>
    </submittedName>
</protein>
<dbReference type="EMBL" id="MNBE01000177">
    <property type="protein sequence ID" value="OKP12769.1"/>
    <property type="molecule type" value="Genomic_DNA"/>
</dbReference>
<organism evidence="1 2">
    <name type="scientific">Penicillium subrubescens</name>
    <dbReference type="NCBI Taxonomy" id="1316194"/>
    <lineage>
        <taxon>Eukaryota</taxon>
        <taxon>Fungi</taxon>
        <taxon>Dikarya</taxon>
        <taxon>Ascomycota</taxon>
        <taxon>Pezizomycotina</taxon>
        <taxon>Eurotiomycetes</taxon>
        <taxon>Eurotiomycetidae</taxon>
        <taxon>Eurotiales</taxon>
        <taxon>Aspergillaceae</taxon>
        <taxon>Penicillium</taxon>
    </lineage>
</organism>
<proteinExistence type="predicted"/>
<keyword evidence="2" id="KW-1185">Reference proteome</keyword>
<evidence type="ECO:0000313" key="1">
    <source>
        <dbReference type="EMBL" id="OKP12769.1"/>
    </source>
</evidence>
<evidence type="ECO:0000313" key="2">
    <source>
        <dbReference type="Proteomes" id="UP000186955"/>
    </source>
</evidence>
<name>A0A1Q5UJY6_9EURO</name>
<gene>
    <name evidence="1" type="ORF">PENSUB_1501</name>
</gene>
<dbReference type="Proteomes" id="UP000186955">
    <property type="component" value="Unassembled WGS sequence"/>
</dbReference>
<comment type="caution">
    <text evidence="1">The sequence shown here is derived from an EMBL/GenBank/DDBJ whole genome shotgun (WGS) entry which is preliminary data.</text>
</comment>